<accession>A0A4Q6I9U3</accession>
<name>A0A4Q6I9U3_9RICK</name>
<sequence>MIQHCLQILNSADDFVEHAFPIVVKKGGMFEKSGYTEASVEIANTGLAPVAVVY</sequence>
<keyword evidence="2" id="KW-1185">Reference proteome</keyword>
<organism evidence="1 2">
    <name type="scientific">Ehrlichia minasensis</name>
    <dbReference type="NCBI Taxonomy" id="1242993"/>
    <lineage>
        <taxon>Bacteria</taxon>
        <taxon>Pseudomonadati</taxon>
        <taxon>Pseudomonadota</taxon>
        <taxon>Alphaproteobacteria</taxon>
        <taxon>Rickettsiales</taxon>
        <taxon>Anaplasmataceae</taxon>
        <taxon>Ehrlichia</taxon>
    </lineage>
</organism>
<dbReference type="Proteomes" id="UP000293377">
    <property type="component" value="Unassembled WGS sequence"/>
</dbReference>
<evidence type="ECO:0000313" key="2">
    <source>
        <dbReference type="Proteomes" id="UP000293377"/>
    </source>
</evidence>
<protein>
    <submittedName>
        <fullName evidence="1">Uncharacterized protein</fullName>
    </submittedName>
</protein>
<dbReference type="EMBL" id="QOHL01000007">
    <property type="protein sequence ID" value="RZB12797.1"/>
    <property type="molecule type" value="Genomic_DNA"/>
</dbReference>
<dbReference type="InterPro" id="IPR017945">
    <property type="entry name" value="DHBP_synth_RibB-like_a/b_dom"/>
</dbReference>
<proteinExistence type="predicted"/>
<evidence type="ECO:0000313" key="1">
    <source>
        <dbReference type="EMBL" id="RZB12797.1"/>
    </source>
</evidence>
<comment type="caution">
    <text evidence="1">The sequence shown here is derived from an EMBL/GenBank/DDBJ whole genome shotgun (WGS) entry which is preliminary data.</text>
</comment>
<dbReference type="AlphaFoldDB" id="A0A4Q6I9U3"/>
<reference evidence="1 2" key="1">
    <citation type="submission" date="2018-06" db="EMBL/GenBank/DDBJ databases">
        <title>Complete Genome Sequence of Ehrlichia minasensis Isolated From Cattle.</title>
        <authorList>
            <person name="Aguiar D.M."/>
            <person name="Araujo J.P.A.Jr."/>
            <person name="Nakazato L."/>
            <person name="Bard E."/>
            <person name="Cabezas-Cruz A."/>
        </authorList>
    </citation>
    <scope>NUCLEOTIDE SEQUENCE [LARGE SCALE GENOMIC DNA]</scope>
    <source>
        <strain evidence="1 2">B11</strain>
    </source>
</reference>
<gene>
    <name evidence="1" type="ORF">DRF75_02105</name>
</gene>
<dbReference type="SUPFAM" id="SSF55821">
    <property type="entry name" value="YrdC/RibB"/>
    <property type="match status" value="1"/>
</dbReference>